<dbReference type="InterPro" id="IPR002645">
    <property type="entry name" value="STAS_dom"/>
</dbReference>
<dbReference type="RefSeq" id="WP_189717861.1">
    <property type="nucleotide sequence ID" value="NZ_BMSA01000042.1"/>
</dbReference>
<reference evidence="2" key="2">
    <citation type="submission" date="2020-09" db="EMBL/GenBank/DDBJ databases">
        <authorList>
            <person name="Sun Q."/>
            <person name="Ohkuma M."/>
        </authorList>
    </citation>
    <scope>NUCLEOTIDE SEQUENCE</scope>
    <source>
        <strain evidence="2">JCM 4125</strain>
    </source>
</reference>
<dbReference type="InterPro" id="IPR036513">
    <property type="entry name" value="STAS_dom_sf"/>
</dbReference>
<dbReference type="Proteomes" id="UP000646776">
    <property type="component" value="Unassembled WGS sequence"/>
</dbReference>
<dbReference type="CDD" id="cd07043">
    <property type="entry name" value="STAS_anti-anti-sigma_factors"/>
    <property type="match status" value="1"/>
</dbReference>
<evidence type="ECO:0000313" key="2">
    <source>
        <dbReference type="EMBL" id="GGT93180.1"/>
    </source>
</evidence>
<dbReference type="PROSITE" id="PS50801">
    <property type="entry name" value="STAS"/>
    <property type="match status" value="1"/>
</dbReference>
<name>A0A918HRP7_9ACTN</name>
<keyword evidence="3" id="KW-1185">Reference proteome</keyword>
<proteinExistence type="predicted"/>
<dbReference type="InterPro" id="IPR058548">
    <property type="entry name" value="MlaB-like_STAS"/>
</dbReference>
<dbReference type="SUPFAM" id="SSF52091">
    <property type="entry name" value="SpoIIaa-like"/>
    <property type="match status" value="1"/>
</dbReference>
<evidence type="ECO:0000259" key="1">
    <source>
        <dbReference type="PROSITE" id="PS50801"/>
    </source>
</evidence>
<organism evidence="2 3">
    <name type="scientific">Streptomyces phaeofaciens</name>
    <dbReference type="NCBI Taxonomy" id="68254"/>
    <lineage>
        <taxon>Bacteria</taxon>
        <taxon>Bacillati</taxon>
        <taxon>Actinomycetota</taxon>
        <taxon>Actinomycetes</taxon>
        <taxon>Kitasatosporales</taxon>
        <taxon>Streptomycetaceae</taxon>
        <taxon>Streptomyces</taxon>
    </lineage>
</organism>
<gene>
    <name evidence="2" type="ORF">GCM10010226_83830</name>
</gene>
<dbReference type="AlphaFoldDB" id="A0A918HRP7"/>
<feature type="domain" description="STAS" evidence="1">
    <location>
        <begin position="9"/>
        <end position="110"/>
    </location>
</feature>
<dbReference type="Pfam" id="PF13466">
    <property type="entry name" value="STAS_2"/>
    <property type="match status" value="1"/>
</dbReference>
<accession>A0A918HRP7</accession>
<dbReference type="EMBL" id="BMSA01000042">
    <property type="protein sequence ID" value="GGT93180.1"/>
    <property type="molecule type" value="Genomic_DNA"/>
</dbReference>
<evidence type="ECO:0000313" key="3">
    <source>
        <dbReference type="Proteomes" id="UP000646776"/>
    </source>
</evidence>
<comment type="caution">
    <text evidence="2">The sequence shown here is derived from an EMBL/GenBank/DDBJ whole genome shotgun (WGS) entry which is preliminary data.</text>
</comment>
<sequence>MGQRREDDRTALQYERDGVWVVVAHGDYDPDTIAPLHRVLDTTARKHSPVVVDVSGVSFADSTFLNLLLRIHHMTSLRVAGPTPQLRRLPEITGTDTVLDVRATLHDALP</sequence>
<protein>
    <recommendedName>
        <fullName evidence="1">STAS domain-containing protein</fullName>
    </recommendedName>
</protein>
<dbReference type="Gene3D" id="3.30.750.24">
    <property type="entry name" value="STAS domain"/>
    <property type="match status" value="1"/>
</dbReference>
<reference evidence="2" key="1">
    <citation type="journal article" date="2014" name="Int. J. Syst. Evol. Microbiol.">
        <title>Complete genome sequence of Corynebacterium casei LMG S-19264T (=DSM 44701T), isolated from a smear-ripened cheese.</title>
        <authorList>
            <consortium name="US DOE Joint Genome Institute (JGI-PGF)"/>
            <person name="Walter F."/>
            <person name="Albersmeier A."/>
            <person name="Kalinowski J."/>
            <person name="Ruckert C."/>
        </authorList>
    </citation>
    <scope>NUCLEOTIDE SEQUENCE</scope>
    <source>
        <strain evidence="2">JCM 4125</strain>
    </source>
</reference>